<dbReference type="OrthoDB" id="5054768at2759"/>
<feature type="signal peptide" evidence="1">
    <location>
        <begin position="1"/>
        <end position="23"/>
    </location>
</feature>
<dbReference type="STRING" id="69771.A0A1V6PJA2"/>
<name>A0A1V6PJA2_PENDC</name>
<comment type="caution">
    <text evidence="2">The sequence shown here is derived from an EMBL/GenBank/DDBJ whole genome shotgun (WGS) entry which is preliminary data.</text>
</comment>
<keyword evidence="1" id="KW-0732">Signal</keyword>
<evidence type="ECO:0000313" key="3">
    <source>
        <dbReference type="Proteomes" id="UP000191522"/>
    </source>
</evidence>
<dbReference type="EMBL" id="MDYL01000003">
    <property type="protein sequence ID" value="OQD77120.1"/>
    <property type="molecule type" value="Genomic_DNA"/>
</dbReference>
<evidence type="ECO:0000313" key="2">
    <source>
        <dbReference type="EMBL" id="OQD77120.1"/>
    </source>
</evidence>
<evidence type="ECO:0000256" key="1">
    <source>
        <dbReference type="SAM" id="SignalP"/>
    </source>
</evidence>
<proteinExistence type="predicted"/>
<keyword evidence="3" id="KW-1185">Reference proteome</keyword>
<feature type="chain" id="PRO_5012166969" evidence="1">
    <location>
        <begin position="24"/>
        <end position="142"/>
    </location>
</feature>
<dbReference type="Proteomes" id="UP000191522">
    <property type="component" value="Unassembled WGS sequence"/>
</dbReference>
<gene>
    <name evidence="2" type="ORF">PENDEC_c003G03006</name>
</gene>
<sequence length="142" mass="15969">MRPCLGFLSVCSNLLSLPVTVLAKDDPGYNATQNFRPGNVTGLNDMYTWVGSYYNATTEVTVTPQMGFEPSDPLCPPLQNYTTTMKWNSILAITDRGAYNTGPNPVNIWLTLIPPKYNWSTLPWENTILEDNPFWWALDSSQ</sequence>
<protein>
    <submittedName>
        <fullName evidence="2">Uncharacterized protein</fullName>
    </submittedName>
</protein>
<reference evidence="3" key="1">
    <citation type="journal article" date="2017" name="Nat. Microbiol.">
        <title>Global analysis of biosynthetic gene clusters reveals vast potential of secondary metabolite production in Penicillium species.</title>
        <authorList>
            <person name="Nielsen J.C."/>
            <person name="Grijseels S."/>
            <person name="Prigent S."/>
            <person name="Ji B."/>
            <person name="Dainat J."/>
            <person name="Nielsen K.F."/>
            <person name="Frisvad J.C."/>
            <person name="Workman M."/>
            <person name="Nielsen J."/>
        </authorList>
    </citation>
    <scope>NUCLEOTIDE SEQUENCE [LARGE SCALE GENOMIC DNA]</scope>
    <source>
        <strain evidence="3">IBT 11843</strain>
    </source>
</reference>
<organism evidence="2 3">
    <name type="scientific">Penicillium decumbens</name>
    <dbReference type="NCBI Taxonomy" id="69771"/>
    <lineage>
        <taxon>Eukaryota</taxon>
        <taxon>Fungi</taxon>
        <taxon>Dikarya</taxon>
        <taxon>Ascomycota</taxon>
        <taxon>Pezizomycotina</taxon>
        <taxon>Eurotiomycetes</taxon>
        <taxon>Eurotiomycetidae</taxon>
        <taxon>Eurotiales</taxon>
        <taxon>Aspergillaceae</taxon>
        <taxon>Penicillium</taxon>
    </lineage>
</organism>
<accession>A0A1V6PJA2</accession>
<dbReference type="AlphaFoldDB" id="A0A1V6PJA2"/>